<dbReference type="AlphaFoldDB" id="A0A6S6TFH3"/>
<sequence length="962" mass="108922">MSTSENAMKDAKKLAGKVYQQFMEEIVEQHVLNDRRNQRPLSDTEKRDISNKKAGDTRFLYLMTLSGKGGWTDNPDKQASYLKNSNITLLDHLLSVVRGSLMLMAIDKLNKAPDMDQEWLIERLKVVAVIAFLHDLDKIEQLKRDAELTLSLIEEVMKRYGINEFLGEECQISAEQIRYLIEHVEDTQAHRNLPAEYPPREYEQDVKVYVKLADKLDGIWQEFGAQGGLEKVLERIRTDQSLDGDTLLAQWKTVDLFDPHHPFLLDELQRNLSVFSTRLAGIPPLLEVHQDGRLFMLLPEQKAEAIQQKAIQRLCRYLPFGLQLSISNRGVPELLNGQPDYEALKEFLADIRQSRELGKLFGIKRSLVTPELNQQLDELLKPLGLAPGWPKGTGQMVSPYPDVNELSEQSRDYLIQASLSVLLMGMKLPVTKKNGLPDYDTREERLLACIDDIRPEWLSDIDDAQSRRILSGLWLVSLAKDNTDIEEQIWGEEQGVLKQWLEGDEEQVGFNCFFAGEGESILQSVHDHFHALLNNKVIRLDRGKDAGRCLFTDEPVAKHETINQALGLYEVKVSAFSSRDQRPESVTSDRAVTHVGHVSIAEHKLRQDAFDRQGGKPSGVPTLISSPVTTGLFGALILDNESVLKGLSVYDLSRKKIEKGKVTYRGLEAYRLRYRMARFERMPEKTVNQVDMMRLILSAAMRIGRPIHIYRGLPTFQKAFFYYDALPSVLAQIIGGDKPRNELRIEQIPAAIDALEIARVLADTHGLGYDVLRLYATPKTRFRAICLAYCHLKDADNAVPIRTRLHQHYLSLLEQKQMITESDGALVRLGQAAARIQRNPGRRASANDEVLVFNLTLETALKLRAAGQTDASSLVYGIAGELDTNLVRKEKQAARKHRDDVPLDQECLNFARQFVNEVWEGVLKERPPSQSTRRVLASVYRMAFMQASIEKSAAAGSEAETV</sequence>
<name>A0A6S6TFH3_9GAMM</name>
<proteinExistence type="predicted"/>
<reference evidence="1" key="1">
    <citation type="submission" date="2020-01" db="EMBL/GenBank/DDBJ databases">
        <authorList>
            <person name="Meier V. D."/>
            <person name="Meier V D."/>
        </authorList>
    </citation>
    <scope>NUCLEOTIDE SEQUENCE</scope>
    <source>
        <strain evidence="1">HLG_WM_MAG_07</strain>
    </source>
</reference>
<protein>
    <recommendedName>
        <fullName evidence="2">CRISPR-associated protein Csc3</fullName>
    </recommendedName>
</protein>
<evidence type="ECO:0008006" key="2">
    <source>
        <dbReference type="Google" id="ProtNLM"/>
    </source>
</evidence>
<gene>
    <name evidence="1" type="ORF">HELGO_WM39199</name>
</gene>
<dbReference type="Gene3D" id="1.10.3210.10">
    <property type="entry name" value="Hypothetical protein af1432"/>
    <property type="match status" value="1"/>
</dbReference>
<dbReference type="EMBL" id="CACVAY010000064">
    <property type="protein sequence ID" value="CAA6814082.1"/>
    <property type="molecule type" value="Genomic_DNA"/>
</dbReference>
<dbReference type="SUPFAM" id="SSF109604">
    <property type="entry name" value="HD-domain/PDEase-like"/>
    <property type="match status" value="1"/>
</dbReference>
<evidence type="ECO:0000313" key="1">
    <source>
        <dbReference type="EMBL" id="CAA6814082.1"/>
    </source>
</evidence>
<organism evidence="1">
    <name type="scientific">uncultured Thiotrichaceae bacterium</name>
    <dbReference type="NCBI Taxonomy" id="298394"/>
    <lineage>
        <taxon>Bacteria</taxon>
        <taxon>Pseudomonadati</taxon>
        <taxon>Pseudomonadota</taxon>
        <taxon>Gammaproteobacteria</taxon>
        <taxon>Thiotrichales</taxon>
        <taxon>Thiotrichaceae</taxon>
        <taxon>environmental samples</taxon>
    </lineage>
</organism>
<accession>A0A6S6TFH3</accession>